<dbReference type="PROSITE" id="PS00092">
    <property type="entry name" value="N6_MTASE"/>
    <property type="match status" value="1"/>
</dbReference>
<dbReference type="GO" id="GO:0102559">
    <property type="term" value="F:peptide chain release factor N(5)-glutamine methyltransferase activity"/>
    <property type="evidence" value="ECO:0007669"/>
    <property type="project" value="UniProtKB-EC"/>
</dbReference>
<dbReference type="NCBIfam" id="TIGR00536">
    <property type="entry name" value="hemK_fam"/>
    <property type="match status" value="1"/>
</dbReference>
<name>A0A7H1N164_9PROT</name>
<dbReference type="Gene3D" id="3.40.50.150">
    <property type="entry name" value="Vaccinia Virus protein VP39"/>
    <property type="match status" value="1"/>
</dbReference>
<organism evidence="8 9">
    <name type="scientific">Defluviicoccus vanus</name>
    <dbReference type="NCBI Taxonomy" id="111831"/>
    <lineage>
        <taxon>Bacteria</taxon>
        <taxon>Pseudomonadati</taxon>
        <taxon>Pseudomonadota</taxon>
        <taxon>Alphaproteobacteria</taxon>
        <taxon>Rhodospirillales</taxon>
        <taxon>Rhodospirillaceae</taxon>
        <taxon>Defluviicoccus</taxon>
    </lineage>
</organism>
<dbReference type="Proteomes" id="UP000516369">
    <property type="component" value="Chromosome"/>
</dbReference>
<proteinExistence type="inferred from homology"/>
<evidence type="ECO:0000256" key="4">
    <source>
        <dbReference type="ARBA" id="ARBA00048391"/>
    </source>
</evidence>
<dbReference type="RefSeq" id="WP_190262952.1">
    <property type="nucleotide sequence ID" value="NZ_CP053923.1"/>
</dbReference>
<feature type="domain" description="Methyltransferase small" evidence="6">
    <location>
        <begin position="108"/>
        <end position="199"/>
    </location>
</feature>
<dbReference type="InterPro" id="IPR050320">
    <property type="entry name" value="N5-glutamine_MTase"/>
</dbReference>
<comment type="function">
    <text evidence="5">Methylates the class 1 translation termination release factors RF1/PrfA and RF2/PrfB on the glutamine residue of the universally conserved GGQ motif.</text>
</comment>
<reference evidence="8 9" key="1">
    <citation type="submission" date="2020-05" db="EMBL/GenBank/DDBJ databases">
        <title>Complete closed genome sequence of Defluviicoccus vanus.</title>
        <authorList>
            <person name="Bessarab I."/>
            <person name="Arumugam K."/>
            <person name="Maszenan A.M."/>
            <person name="Seviour R.J."/>
            <person name="Williams R.B."/>
        </authorList>
    </citation>
    <scope>NUCLEOTIDE SEQUENCE [LARGE SCALE GENOMIC DNA]</scope>
    <source>
        <strain evidence="8 9">Ben 114</strain>
    </source>
</reference>
<dbReference type="PANTHER" id="PTHR18895">
    <property type="entry name" value="HEMK METHYLTRANSFERASE"/>
    <property type="match status" value="1"/>
</dbReference>
<feature type="binding site" evidence="5">
    <location>
        <position position="191"/>
    </location>
    <ligand>
        <name>S-adenosyl-L-methionine</name>
        <dbReference type="ChEBI" id="CHEBI:59789"/>
    </ligand>
</feature>
<dbReference type="GO" id="GO:0032259">
    <property type="term" value="P:methylation"/>
    <property type="evidence" value="ECO:0007669"/>
    <property type="project" value="UniProtKB-KW"/>
</dbReference>
<evidence type="ECO:0000256" key="2">
    <source>
        <dbReference type="ARBA" id="ARBA00022679"/>
    </source>
</evidence>
<sequence length="307" mass="33300">MRGAPTIAQALATARAALADAGIDQPALDARLLLADATGLSRAQLIGWGERPLAAVEAQRLHAALQRRLAREPLAYILGRKEFWSLDFAVDRHVLIPRPDSETLVEAVLASVADRHRPLRILDLGTGSGCLLLALLSELPAARGVGVDCSVQALQLARQNAERLGLAARTGFVSSDWGSALAGRFDLIVANPPYVTEADWQQLMPEINRYEPRAALVAGSDGLSAYRRILPHVRRLLSDTGAIFLEIGTEQAEAVIDIAASAGFECADIRDDLVGFARCLRLRFSRRPIGQQTAWKQSVSCLMSRKR</sequence>
<keyword evidence="9" id="KW-1185">Reference proteome</keyword>
<dbReference type="EMBL" id="CP053923">
    <property type="protein sequence ID" value="QNT69450.1"/>
    <property type="molecule type" value="Genomic_DNA"/>
</dbReference>
<keyword evidence="2 5" id="KW-0808">Transferase</keyword>
<evidence type="ECO:0000313" key="9">
    <source>
        <dbReference type="Proteomes" id="UP000516369"/>
    </source>
</evidence>
<evidence type="ECO:0000313" key="8">
    <source>
        <dbReference type="EMBL" id="QNT69450.1"/>
    </source>
</evidence>
<evidence type="ECO:0000256" key="3">
    <source>
        <dbReference type="ARBA" id="ARBA00022691"/>
    </source>
</evidence>
<dbReference type="KEGG" id="dvn:HQ394_09085"/>
<protein>
    <recommendedName>
        <fullName evidence="5">Release factor glutamine methyltransferase</fullName>
        <shortName evidence="5">RF MTase</shortName>
        <ecNumber evidence="5">2.1.1.297</ecNumber>
    </recommendedName>
    <alternativeName>
        <fullName evidence="5">N5-glutamine methyltransferase PrmC</fullName>
    </alternativeName>
    <alternativeName>
        <fullName evidence="5">Protein-(glutamine-N5) MTase PrmC</fullName>
    </alternativeName>
    <alternativeName>
        <fullName evidence="5">Protein-glutamine N-methyltransferase PrmC</fullName>
    </alternativeName>
</protein>
<gene>
    <name evidence="5 8" type="primary">prmC</name>
    <name evidence="8" type="ORF">HQ394_09085</name>
</gene>
<dbReference type="HAMAP" id="MF_02126">
    <property type="entry name" value="RF_methyltr_PrmC"/>
    <property type="match status" value="1"/>
</dbReference>
<dbReference type="EC" id="2.1.1.297" evidence="5"/>
<dbReference type="InterPro" id="IPR002052">
    <property type="entry name" value="DNA_methylase_N6_adenine_CS"/>
</dbReference>
<evidence type="ECO:0000259" key="6">
    <source>
        <dbReference type="Pfam" id="PF05175"/>
    </source>
</evidence>
<dbReference type="Gene3D" id="1.10.8.10">
    <property type="entry name" value="DNA helicase RuvA subunit, C-terminal domain"/>
    <property type="match status" value="1"/>
</dbReference>
<dbReference type="InterPro" id="IPR004556">
    <property type="entry name" value="HemK-like"/>
</dbReference>
<dbReference type="PANTHER" id="PTHR18895:SF74">
    <property type="entry name" value="MTRF1L RELEASE FACTOR GLUTAMINE METHYLTRANSFERASE"/>
    <property type="match status" value="1"/>
</dbReference>
<dbReference type="InterPro" id="IPR007848">
    <property type="entry name" value="Small_mtfrase_dom"/>
</dbReference>
<evidence type="ECO:0000256" key="5">
    <source>
        <dbReference type="HAMAP-Rule" id="MF_02126"/>
    </source>
</evidence>
<evidence type="ECO:0000259" key="7">
    <source>
        <dbReference type="Pfam" id="PF17827"/>
    </source>
</evidence>
<feature type="binding site" evidence="5">
    <location>
        <position position="148"/>
    </location>
    <ligand>
        <name>S-adenosyl-L-methionine</name>
        <dbReference type="ChEBI" id="CHEBI:59789"/>
    </ligand>
</feature>
<comment type="similarity">
    <text evidence="5">Belongs to the protein N5-glutamine methyltransferase family. PrmC subfamily.</text>
</comment>
<keyword evidence="3 5" id="KW-0949">S-adenosyl-L-methionine</keyword>
<dbReference type="InterPro" id="IPR040758">
    <property type="entry name" value="PrmC_N"/>
</dbReference>
<dbReference type="Pfam" id="PF17827">
    <property type="entry name" value="PrmC_N"/>
    <property type="match status" value="1"/>
</dbReference>
<dbReference type="GO" id="GO:0003676">
    <property type="term" value="F:nucleic acid binding"/>
    <property type="evidence" value="ECO:0007669"/>
    <property type="project" value="InterPro"/>
</dbReference>
<dbReference type="NCBIfam" id="TIGR03534">
    <property type="entry name" value="RF_mod_PrmC"/>
    <property type="match status" value="1"/>
</dbReference>
<dbReference type="InterPro" id="IPR019874">
    <property type="entry name" value="RF_methyltr_PrmC"/>
</dbReference>
<dbReference type="CDD" id="cd02440">
    <property type="entry name" value="AdoMet_MTases"/>
    <property type="match status" value="1"/>
</dbReference>
<dbReference type="AlphaFoldDB" id="A0A7H1N164"/>
<feature type="binding site" evidence="5">
    <location>
        <position position="177"/>
    </location>
    <ligand>
        <name>S-adenosyl-L-methionine</name>
        <dbReference type="ChEBI" id="CHEBI:59789"/>
    </ligand>
</feature>
<dbReference type="InterPro" id="IPR029063">
    <property type="entry name" value="SAM-dependent_MTases_sf"/>
</dbReference>
<keyword evidence="1 5" id="KW-0489">Methyltransferase</keyword>
<feature type="binding site" evidence="5">
    <location>
        <begin position="125"/>
        <end position="129"/>
    </location>
    <ligand>
        <name>S-adenosyl-L-methionine</name>
        <dbReference type="ChEBI" id="CHEBI:59789"/>
    </ligand>
</feature>
<comment type="catalytic activity">
    <reaction evidence="4 5">
        <text>L-glutaminyl-[peptide chain release factor] + S-adenosyl-L-methionine = N(5)-methyl-L-glutaminyl-[peptide chain release factor] + S-adenosyl-L-homocysteine + H(+)</text>
        <dbReference type="Rhea" id="RHEA:42896"/>
        <dbReference type="Rhea" id="RHEA-COMP:10271"/>
        <dbReference type="Rhea" id="RHEA-COMP:10272"/>
        <dbReference type="ChEBI" id="CHEBI:15378"/>
        <dbReference type="ChEBI" id="CHEBI:30011"/>
        <dbReference type="ChEBI" id="CHEBI:57856"/>
        <dbReference type="ChEBI" id="CHEBI:59789"/>
        <dbReference type="ChEBI" id="CHEBI:61891"/>
        <dbReference type="EC" id="2.1.1.297"/>
    </reaction>
</comment>
<dbReference type="Pfam" id="PF05175">
    <property type="entry name" value="MTS"/>
    <property type="match status" value="1"/>
</dbReference>
<accession>A0A7H1N164</accession>
<evidence type="ECO:0000256" key="1">
    <source>
        <dbReference type="ARBA" id="ARBA00022603"/>
    </source>
</evidence>
<feature type="domain" description="Release factor glutamine methyltransferase N-terminal" evidence="7">
    <location>
        <begin position="9"/>
        <end position="79"/>
    </location>
</feature>
<dbReference type="SUPFAM" id="SSF53335">
    <property type="entry name" value="S-adenosyl-L-methionine-dependent methyltransferases"/>
    <property type="match status" value="1"/>
</dbReference>
<feature type="binding site" evidence="5">
    <location>
        <begin position="191"/>
        <end position="194"/>
    </location>
    <ligand>
        <name>substrate</name>
    </ligand>
</feature>